<feature type="domain" description="Glycoside hydrolase family 65 C-terminal" evidence="2">
    <location>
        <begin position="460"/>
        <end position="512"/>
    </location>
</feature>
<dbReference type="RefSeq" id="WP_188749741.1">
    <property type="nucleotide sequence ID" value="NZ_BMIK01000004.1"/>
</dbReference>
<dbReference type="Proteomes" id="UP000597338">
    <property type="component" value="Unassembled WGS sequence"/>
</dbReference>
<proteinExistence type="predicted"/>
<dbReference type="Pfam" id="PF22422">
    <property type="entry name" value="MGH1-like_GH"/>
    <property type="match status" value="1"/>
</dbReference>
<gene>
    <name evidence="4" type="ORF">GCM10011386_17910</name>
</gene>
<reference evidence="5" key="1">
    <citation type="journal article" date="2019" name="Int. J. Syst. Evol. Microbiol.">
        <title>The Global Catalogue of Microorganisms (GCM) 10K type strain sequencing project: providing services to taxonomists for standard genome sequencing and annotation.</title>
        <authorList>
            <consortium name="The Broad Institute Genomics Platform"/>
            <consortium name="The Broad Institute Genome Sequencing Center for Infectious Disease"/>
            <person name="Wu L."/>
            <person name="Ma J."/>
        </authorList>
    </citation>
    <scope>NUCLEOTIDE SEQUENCE [LARGE SCALE GENOMIC DNA]</scope>
    <source>
        <strain evidence="5">CGMCC 1.15342</strain>
    </source>
</reference>
<keyword evidence="5" id="KW-1185">Reference proteome</keyword>
<organism evidence="4 5">
    <name type="scientific">Parapedobacter defluvii</name>
    <dbReference type="NCBI Taxonomy" id="2045106"/>
    <lineage>
        <taxon>Bacteria</taxon>
        <taxon>Pseudomonadati</taxon>
        <taxon>Bacteroidota</taxon>
        <taxon>Sphingobacteriia</taxon>
        <taxon>Sphingobacteriales</taxon>
        <taxon>Sphingobacteriaceae</taxon>
        <taxon>Parapedobacter</taxon>
    </lineage>
</organism>
<feature type="signal peptide" evidence="1">
    <location>
        <begin position="1"/>
        <end position="20"/>
    </location>
</feature>
<dbReference type="Gene3D" id="1.50.10.10">
    <property type="match status" value="1"/>
</dbReference>
<dbReference type="EMBL" id="BMIK01000004">
    <property type="protein sequence ID" value="GGC26307.1"/>
    <property type="molecule type" value="Genomic_DNA"/>
</dbReference>
<feature type="chain" id="PRO_5046849092" description="Trehalase" evidence="1">
    <location>
        <begin position="21"/>
        <end position="528"/>
    </location>
</feature>
<keyword evidence="1" id="KW-0732">Signal</keyword>
<evidence type="ECO:0008006" key="6">
    <source>
        <dbReference type="Google" id="ProtNLM"/>
    </source>
</evidence>
<protein>
    <recommendedName>
        <fullName evidence="6">Trehalase</fullName>
    </recommendedName>
</protein>
<dbReference type="InterPro" id="IPR005194">
    <property type="entry name" value="Glyco_hydro_65_C"/>
</dbReference>
<sequence length="528" mass="61117">MKLLKHLLFVTLLAPTATEAQVLNPMDFKFYIDAFNQHDNELYRQAIPNSEAWAFIQENIPFFECPDKQLEQTYYFRWWTYRKHIKHTPDGYIITEFLPEVPWAGKYNSISCPAAHHFYEGRWLRNAQYLRDYAKFWFSGGGSPRLYSFWAADAIHAFTKVHPDGEFLAHMLPLLETNFREWENSHLDTNGLFWQSDNRDGMEVSISGIQSNNMEGYRATINSYMYGDAKALSEIASRLGKQAISERFATKAFQLKSKLLNLLWDEEAAFFKVIPRGSSALEKTDVRELHGYTPWYFSIPENRHSIAWAQLMDRAGFWAPYGPTTAEQRHPDFKVAYDGHECQWNGPSWPFATSITLKAMANLLHGYQQQVVNKRDYLEVLLTYARSHQRIDEDGNTISWIDENLNPYTGDWIARTRLKNWSEGSWSAGKGGVERGKDYNHSSFCDLVISGLIGLCAEESDTLVIDPLLPNDTWDYFCLDYIPYRGKSLTLLYDRTGMKYGKGKGFRVFVNGILRSEADQLQKLTIEL</sequence>
<evidence type="ECO:0000313" key="4">
    <source>
        <dbReference type="EMBL" id="GGC26307.1"/>
    </source>
</evidence>
<evidence type="ECO:0000259" key="2">
    <source>
        <dbReference type="Pfam" id="PF03633"/>
    </source>
</evidence>
<evidence type="ECO:0000313" key="5">
    <source>
        <dbReference type="Proteomes" id="UP000597338"/>
    </source>
</evidence>
<dbReference type="InterPro" id="IPR054491">
    <property type="entry name" value="MGH1-like_GH"/>
</dbReference>
<name>A0ABQ1LR16_9SPHI</name>
<dbReference type="InterPro" id="IPR012341">
    <property type="entry name" value="6hp_glycosidase-like_sf"/>
</dbReference>
<evidence type="ECO:0000259" key="3">
    <source>
        <dbReference type="Pfam" id="PF22422"/>
    </source>
</evidence>
<feature type="domain" description="Mannosylglycerate hydrolase MGH1-like glycoside hydrolase" evidence="3">
    <location>
        <begin position="106"/>
        <end position="442"/>
    </location>
</feature>
<evidence type="ECO:0000256" key="1">
    <source>
        <dbReference type="SAM" id="SignalP"/>
    </source>
</evidence>
<comment type="caution">
    <text evidence="4">The sequence shown here is derived from an EMBL/GenBank/DDBJ whole genome shotgun (WGS) entry which is preliminary data.</text>
</comment>
<dbReference type="Pfam" id="PF03633">
    <property type="entry name" value="Glyco_hydro_65C"/>
    <property type="match status" value="1"/>
</dbReference>
<dbReference type="InterPro" id="IPR008928">
    <property type="entry name" value="6-hairpin_glycosidase_sf"/>
</dbReference>
<dbReference type="SUPFAM" id="SSF48208">
    <property type="entry name" value="Six-hairpin glycosidases"/>
    <property type="match status" value="1"/>
</dbReference>
<accession>A0ABQ1LR16</accession>